<dbReference type="EMBL" id="JAMOIL010000008">
    <property type="protein sequence ID" value="MCM0620132.1"/>
    <property type="molecule type" value="Genomic_DNA"/>
</dbReference>
<feature type="compositionally biased region" description="Low complexity" evidence="8">
    <location>
        <begin position="989"/>
        <end position="999"/>
    </location>
</feature>
<keyword evidence="2" id="KW-1003">Cell membrane</keyword>
<feature type="region of interest" description="Disordered" evidence="8">
    <location>
        <begin position="1"/>
        <end position="20"/>
    </location>
</feature>
<keyword evidence="7 9" id="KW-0472">Membrane</keyword>
<accession>A0A9X2D7A3</accession>
<evidence type="ECO:0000256" key="1">
    <source>
        <dbReference type="ARBA" id="ARBA00004651"/>
    </source>
</evidence>
<feature type="compositionally biased region" description="Basic and acidic residues" evidence="8">
    <location>
        <begin position="413"/>
        <end position="430"/>
    </location>
</feature>
<feature type="region of interest" description="Disordered" evidence="8">
    <location>
        <begin position="971"/>
        <end position="1049"/>
    </location>
</feature>
<feature type="transmembrane region" description="Helical" evidence="9">
    <location>
        <begin position="634"/>
        <end position="650"/>
    </location>
</feature>
<feature type="transmembrane region" description="Helical" evidence="9">
    <location>
        <begin position="246"/>
        <end position="269"/>
    </location>
</feature>
<evidence type="ECO:0000313" key="12">
    <source>
        <dbReference type="Proteomes" id="UP001139485"/>
    </source>
</evidence>
<name>A0A9X2D7A3_9ACTN</name>
<feature type="transmembrane region" description="Helical" evidence="9">
    <location>
        <begin position="756"/>
        <end position="775"/>
    </location>
</feature>
<feature type="domain" description="Glycosyltransferase RgtA/B/C/D-like" evidence="10">
    <location>
        <begin position="506"/>
        <end position="672"/>
    </location>
</feature>
<dbReference type="RefSeq" id="WP_250826809.1">
    <property type="nucleotide sequence ID" value="NZ_JAMOIL010000008.1"/>
</dbReference>
<keyword evidence="4 11" id="KW-0808">Transferase</keyword>
<feature type="transmembrane region" description="Helical" evidence="9">
    <location>
        <begin position="178"/>
        <end position="198"/>
    </location>
</feature>
<feature type="transmembrane region" description="Helical" evidence="9">
    <location>
        <begin position="657"/>
        <end position="676"/>
    </location>
</feature>
<feature type="transmembrane region" description="Helical" evidence="9">
    <location>
        <begin position="95"/>
        <end position="113"/>
    </location>
</feature>
<evidence type="ECO:0000256" key="7">
    <source>
        <dbReference type="ARBA" id="ARBA00023136"/>
    </source>
</evidence>
<evidence type="ECO:0000256" key="2">
    <source>
        <dbReference type="ARBA" id="ARBA00022475"/>
    </source>
</evidence>
<organism evidence="11 12">
    <name type="scientific">Nocardioides bruguierae</name>
    <dbReference type="NCBI Taxonomy" id="2945102"/>
    <lineage>
        <taxon>Bacteria</taxon>
        <taxon>Bacillati</taxon>
        <taxon>Actinomycetota</taxon>
        <taxon>Actinomycetes</taxon>
        <taxon>Propionibacteriales</taxon>
        <taxon>Nocardioidaceae</taxon>
        <taxon>Nocardioides</taxon>
    </lineage>
</organism>
<feature type="transmembrane region" description="Helical" evidence="9">
    <location>
        <begin position="151"/>
        <end position="172"/>
    </location>
</feature>
<keyword evidence="5 9" id="KW-0812">Transmembrane</keyword>
<keyword evidence="3 11" id="KW-0328">Glycosyltransferase</keyword>
<evidence type="ECO:0000256" key="5">
    <source>
        <dbReference type="ARBA" id="ARBA00022692"/>
    </source>
</evidence>
<dbReference type="Pfam" id="PF13231">
    <property type="entry name" value="PMT_2"/>
    <property type="match status" value="1"/>
</dbReference>
<dbReference type="PANTHER" id="PTHR33908">
    <property type="entry name" value="MANNOSYLTRANSFERASE YKCB-RELATED"/>
    <property type="match status" value="1"/>
</dbReference>
<dbReference type="AlphaFoldDB" id="A0A9X2D7A3"/>
<feature type="transmembrane region" description="Helical" evidence="9">
    <location>
        <begin position="373"/>
        <end position="393"/>
    </location>
</feature>
<comment type="subcellular location">
    <subcellularLocation>
        <location evidence="1">Cell membrane</location>
        <topology evidence="1">Multi-pass membrane protein</topology>
    </subcellularLocation>
</comment>
<reference evidence="11" key="1">
    <citation type="submission" date="2022-05" db="EMBL/GenBank/DDBJ databases">
        <authorList>
            <person name="Tuo L."/>
        </authorList>
    </citation>
    <scope>NUCLEOTIDE SEQUENCE</scope>
    <source>
        <strain evidence="11">BSK12Z-4</strain>
    </source>
</reference>
<feature type="transmembrane region" description="Helical" evidence="9">
    <location>
        <begin position="348"/>
        <end position="367"/>
    </location>
</feature>
<dbReference type="GO" id="GO:0016763">
    <property type="term" value="F:pentosyltransferase activity"/>
    <property type="evidence" value="ECO:0007669"/>
    <property type="project" value="TreeGrafter"/>
</dbReference>
<evidence type="ECO:0000313" key="11">
    <source>
        <dbReference type="EMBL" id="MCM0620132.1"/>
    </source>
</evidence>
<protein>
    <submittedName>
        <fullName evidence="11">Glycosyltransferase family 39 protein</fullName>
        <ecNumber evidence="11">2.4.-.-</ecNumber>
    </submittedName>
</protein>
<evidence type="ECO:0000256" key="4">
    <source>
        <dbReference type="ARBA" id="ARBA00022679"/>
    </source>
</evidence>
<proteinExistence type="predicted"/>
<sequence>MTLTSSRTPEGTRARDRAAATTAGRRQVAVLAGQLVAGLGNLVVSVLLARLLLPGDYAAYTAFLGAYVMLHTIASSVTAAIAMDPALHGRLLRRALLGSLALAALGVAVAPALAGPVGLPMLLVALLGLSAPSAVLLALARGRLYGTHRSVGAALTLATEPFGRAAVGLALVPVLGAGGAAAGTVAAGYLALTVALLAGRGAHVDADAAAARRGHWGTVLTFLLVAVVAAQDVIIANKVLPGAEAGVIAAVATIGGAAYFATATIPLVLMPSSGAEQKGSLAVALAAAAGISLAALLVVAAIPASGYALVVGEAYRDAATYAPAYVGAMAALGVAKVLVARLCMNGRAWAGAVLVALAVGLQLALLLRAENATGIVTATLVACLFLLLGAAALSPFAAPPASTVGAVDAGGTTDRKAPETMTDTHARPTVEDPAPAPAATSDVAAPRSGARAWLAEHWLLVVALVVGLGLRLAVTRSIWIDEAISIRQAQLGYGAMISDLAENDVHPPGFHTLLWALVHATGSTAEYVVRLPSLVAGMALLVVAYAFARDLWDRRTANITAIVFSVAPVAVWYAQEARMYALWMLFATLAAWAQLRVLRDVGRDGGRGRWADWAVFAVSSALAVYMQWFAALPVLVAQALMLGFVLRPTFRRMWWRWVVSGLGALVLVLPLVPFALEQLGSVVAAGGGASTTPGQVGTDATAIASDAPDVYAIVANTIWAIWGYHADSVMVLVSALWPVVLIGALMGLGRGRSREVWVLALLTVVPVAILFAIGFERRQLFELRYFTAAVPMTLLLLSRLTATWARGPVVRVLMPAALVATLVLGLADQQVNQSNPRTYDFASAVEWVQGESGSSDDLLVYAPVYLQDEMLYYDSGLPAVSSGKVDGDKRQLGLRAAIGGATSRAVPDVEMPQRVFVFGSFLSDASVSGNVGYVLAALEQGGYALDDQYRTANVRVWELVATDDVVGAVAGSGPVAEGGSPGTTRSRGADSTQASTGTATSGGSGSDTPRSGPEAAEAGSSAGTTTAWTGVDAGSSGGATTGGTAGGPGALALAAVPVLAVSRRRRAPRSLAYRHAVTEEVSR</sequence>
<dbReference type="GO" id="GO:0005886">
    <property type="term" value="C:plasma membrane"/>
    <property type="evidence" value="ECO:0007669"/>
    <property type="project" value="UniProtKB-SubCell"/>
</dbReference>
<dbReference type="InterPro" id="IPR038731">
    <property type="entry name" value="RgtA/B/C-like"/>
</dbReference>
<dbReference type="Proteomes" id="UP001139485">
    <property type="component" value="Unassembled WGS sequence"/>
</dbReference>
<evidence type="ECO:0000256" key="8">
    <source>
        <dbReference type="SAM" id="MobiDB-lite"/>
    </source>
</evidence>
<evidence type="ECO:0000256" key="6">
    <source>
        <dbReference type="ARBA" id="ARBA00022989"/>
    </source>
</evidence>
<feature type="transmembrane region" description="Helical" evidence="9">
    <location>
        <begin position="729"/>
        <end position="749"/>
    </location>
</feature>
<feature type="transmembrane region" description="Helical" evidence="9">
    <location>
        <begin position="119"/>
        <end position="139"/>
    </location>
</feature>
<comment type="caution">
    <text evidence="11">The sequence shown here is derived from an EMBL/GenBank/DDBJ whole genome shotgun (WGS) entry which is preliminary data.</text>
</comment>
<dbReference type="EC" id="2.4.-.-" evidence="11"/>
<evidence type="ECO:0000256" key="9">
    <source>
        <dbReference type="SAM" id="Phobius"/>
    </source>
</evidence>
<feature type="compositionally biased region" description="Low complexity" evidence="8">
    <location>
        <begin position="1006"/>
        <end position="1034"/>
    </location>
</feature>
<evidence type="ECO:0000259" key="10">
    <source>
        <dbReference type="Pfam" id="PF13231"/>
    </source>
</evidence>
<dbReference type="PANTHER" id="PTHR33908:SF3">
    <property type="entry name" value="UNDECAPRENYL PHOSPHATE-ALPHA-4-AMINO-4-DEOXY-L-ARABINOSE ARABINOSYL TRANSFERASE"/>
    <property type="match status" value="1"/>
</dbReference>
<feature type="transmembrane region" description="Helical" evidence="9">
    <location>
        <begin position="219"/>
        <end position="240"/>
    </location>
</feature>
<feature type="transmembrane region" description="Helical" evidence="9">
    <location>
        <begin position="527"/>
        <end position="548"/>
    </location>
</feature>
<feature type="transmembrane region" description="Helical" evidence="9">
    <location>
        <begin position="555"/>
        <end position="574"/>
    </location>
</feature>
<feature type="compositionally biased region" description="Gly residues" evidence="8">
    <location>
        <begin position="1035"/>
        <end position="1049"/>
    </location>
</feature>
<evidence type="ECO:0000256" key="3">
    <source>
        <dbReference type="ARBA" id="ARBA00022676"/>
    </source>
</evidence>
<dbReference type="GO" id="GO:0010041">
    <property type="term" value="P:response to iron(III) ion"/>
    <property type="evidence" value="ECO:0007669"/>
    <property type="project" value="TreeGrafter"/>
</dbReference>
<feature type="transmembrane region" description="Helical" evidence="9">
    <location>
        <begin position="322"/>
        <end position="339"/>
    </location>
</feature>
<feature type="transmembrane region" description="Helical" evidence="9">
    <location>
        <begin position="457"/>
        <end position="474"/>
    </location>
</feature>
<keyword evidence="6 9" id="KW-1133">Transmembrane helix</keyword>
<feature type="region of interest" description="Disordered" evidence="8">
    <location>
        <begin position="407"/>
        <end position="442"/>
    </location>
</feature>
<keyword evidence="12" id="KW-1185">Reference proteome</keyword>
<dbReference type="GO" id="GO:0009103">
    <property type="term" value="P:lipopolysaccharide biosynthetic process"/>
    <property type="evidence" value="ECO:0007669"/>
    <property type="project" value="UniProtKB-ARBA"/>
</dbReference>
<gene>
    <name evidence="11" type="ORF">M8330_07465</name>
</gene>
<feature type="transmembrane region" description="Helical" evidence="9">
    <location>
        <begin position="59"/>
        <end position="83"/>
    </location>
</feature>
<dbReference type="InterPro" id="IPR050297">
    <property type="entry name" value="LipidA_mod_glycosyltrf_83"/>
</dbReference>
<feature type="transmembrane region" description="Helical" evidence="9">
    <location>
        <begin position="28"/>
        <end position="53"/>
    </location>
</feature>
<feature type="transmembrane region" description="Helical" evidence="9">
    <location>
        <begin position="281"/>
        <end position="302"/>
    </location>
</feature>